<protein>
    <submittedName>
        <fullName evidence="1">Uncharacterized protein</fullName>
    </submittedName>
</protein>
<proteinExistence type="predicted"/>
<feature type="non-terminal residue" evidence="1">
    <location>
        <position position="1"/>
    </location>
</feature>
<accession>A0A820NTC0</accession>
<organism evidence="1 2">
    <name type="scientific">Adineta steineri</name>
    <dbReference type="NCBI Taxonomy" id="433720"/>
    <lineage>
        <taxon>Eukaryota</taxon>
        <taxon>Metazoa</taxon>
        <taxon>Spiralia</taxon>
        <taxon>Gnathifera</taxon>
        <taxon>Rotifera</taxon>
        <taxon>Eurotatoria</taxon>
        <taxon>Bdelloidea</taxon>
        <taxon>Adinetida</taxon>
        <taxon>Adinetidae</taxon>
        <taxon>Adineta</taxon>
    </lineage>
</organism>
<dbReference type="Proteomes" id="UP000663868">
    <property type="component" value="Unassembled WGS sequence"/>
</dbReference>
<dbReference type="AlphaFoldDB" id="A0A820NTC0"/>
<name>A0A820NTC0_9BILA</name>
<sequence length="26" mass="2967">RNNGKQQELRAEPTELRIVSTIELAT</sequence>
<evidence type="ECO:0000313" key="2">
    <source>
        <dbReference type="Proteomes" id="UP000663868"/>
    </source>
</evidence>
<gene>
    <name evidence="1" type="ORF">KXQ929_LOCUS50729</name>
</gene>
<dbReference type="EMBL" id="CAJOBB010023800">
    <property type="protein sequence ID" value="CAF4395737.1"/>
    <property type="molecule type" value="Genomic_DNA"/>
</dbReference>
<evidence type="ECO:0000313" key="1">
    <source>
        <dbReference type="EMBL" id="CAF4395737.1"/>
    </source>
</evidence>
<reference evidence="1" key="1">
    <citation type="submission" date="2021-02" db="EMBL/GenBank/DDBJ databases">
        <authorList>
            <person name="Nowell W R."/>
        </authorList>
    </citation>
    <scope>NUCLEOTIDE SEQUENCE</scope>
</reference>
<comment type="caution">
    <text evidence="1">The sequence shown here is derived from an EMBL/GenBank/DDBJ whole genome shotgun (WGS) entry which is preliminary data.</text>
</comment>